<reference evidence="1" key="2">
    <citation type="submission" date="2021-12" db="EMBL/GenBank/DDBJ databases">
        <title>Resequencing data analysis of finger millet.</title>
        <authorList>
            <person name="Hatakeyama M."/>
            <person name="Aluri S."/>
            <person name="Balachadran M.T."/>
            <person name="Sivarajan S.R."/>
            <person name="Poveda L."/>
            <person name="Shimizu-Inatsugi R."/>
            <person name="Schlapbach R."/>
            <person name="Sreeman S.M."/>
            <person name="Shimizu K.K."/>
        </authorList>
    </citation>
    <scope>NUCLEOTIDE SEQUENCE</scope>
</reference>
<gene>
    <name evidence="1" type="primary">ga07065</name>
    <name evidence="1" type="ORF">PR202_ga07065</name>
</gene>
<dbReference type="AlphaFoldDB" id="A0AAV5BYP1"/>
<protein>
    <submittedName>
        <fullName evidence="1">Uncharacterized protein</fullName>
    </submittedName>
</protein>
<dbReference type="Proteomes" id="UP001054889">
    <property type="component" value="Unassembled WGS sequence"/>
</dbReference>
<evidence type="ECO:0000313" key="2">
    <source>
        <dbReference type="Proteomes" id="UP001054889"/>
    </source>
</evidence>
<name>A0AAV5BYP1_ELECO</name>
<accession>A0AAV5BYP1</accession>
<reference evidence="1" key="1">
    <citation type="journal article" date="2018" name="DNA Res.">
        <title>Multiple hybrid de novo genome assembly of finger millet, an orphan allotetraploid crop.</title>
        <authorList>
            <person name="Hatakeyama M."/>
            <person name="Aluri S."/>
            <person name="Balachadran M.T."/>
            <person name="Sivarajan S.R."/>
            <person name="Patrignani A."/>
            <person name="Gruter S."/>
            <person name="Poveda L."/>
            <person name="Shimizu-Inatsugi R."/>
            <person name="Baeten J."/>
            <person name="Francoijs K.J."/>
            <person name="Nataraja K.N."/>
            <person name="Reddy Y.A.N."/>
            <person name="Phadnis S."/>
            <person name="Ravikumar R.L."/>
            <person name="Schlapbach R."/>
            <person name="Sreeman S.M."/>
            <person name="Shimizu K.K."/>
        </authorList>
    </citation>
    <scope>NUCLEOTIDE SEQUENCE</scope>
</reference>
<keyword evidence="2" id="KW-1185">Reference proteome</keyword>
<dbReference type="EMBL" id="BQKI01000003">
    <property type="protein sequence ID" value="GJM90755.1"/>
    <property type="molecule type" value="Genomic_DNA"/>
</dbReference>
<sequence length="258" mass="27339">MNSGRGCIFSNKTRPWREQRIIELQGEVFRRLQRRRERDAAQSFGEAAKEGRVAAVAGVEATEKGGIGYEAAPELAHAGGTRERGWRSGKAEEDLGDWITKNDRTAPPPLDGCAEPPSPAGRASSPVLLAVTQQLGLGDLGHGRPAHARGHAVGPAGRGGELLLFNLGEAALLSVLAATGGQGLGRRRGCRTAAARRGATGVRERERGRRKMRPVDFVAIIPKISSWQEIIILLRGHRLRAAVASGGRHSPAGTPAAG</sequence>
<proteinExistence type="predicted"/>
<organism evidence="1 2">
    <name type="scientific">Eleusine coracana subsp. coracana</name>
    <dbReference type="NCBI Taxonomy" id="191504"/>
    <lineage>
        <taxon>Eukaryota</taxon>
        <taxon>Viridiplantae</taxon>
        <taxon>Streptophyta</taxon>
        <taxon>Embryophyta</taxon>
        <taxon>Tracheophyta</taxon>
        <taxon>Spermatophyta</taxon>
        <taxon>Magnoliopsida</taxon>
        <taxon>Liliopsida</taxon>
        <taxon>Poales</taxon>
        <taxon>Poaceae</taxon>
        <taxon>PACMAD clade</taxon>
        <taxon>Chloridoideae</taxon>
        <taxon>Cynodonteae</taxon>
        <taxon>Eleusininae</taxon>
        <taxon>Eleusine</taxon>
    </lineage>
</organism>
<comment type="caution">
    <text evidence="1">The sequence shown here is derived from an EMBL/GenBank/DDBJ whole genome shotgun (WGS) entry which is preliminary data.</text>
</comment>
<evidence type="ECO:0000313" key="1">
    <source>
        <dbReference type="EMBL" id="GJM90755.1"/>
    </source>
</evidence>